<name>A0ABY8U069_TETOB</name>
<dbReference type="EMBL" id="CP126213">
    <property type="protein sequence ID" value="WIA14831.1"/>
    <property type="molecule type" value="Genomic_DNA"/>
</dbReference>
<evidence type="ECO:0000256" key="4">
    <source>
        <dbReference type="ARBA" id="ARBA00022753"/>
    </source>
</evidence>
<keyword evidence="4" id="KW-0967">Endosome</keyword>
<dbReference type="InterPro" id="IPR036322">
    <property type="entry name" value="WD40_repeat_dom_sf"/>
</dbReference>
<dbReference type="InterPro" id="IPR056327">
    <property type="entry name" value="ARMC9_CTLH-like_dom"/>
</dbReference>
<dbReference type="Pfam" id="PF23138">
    <property type="entry name" value="CTLH_Armc9"/>
    <property type="match status" value="1"/>
</dbReference>
<dbReference type="PANTHER" id="PTHR13083">
    <property type="entry name" value="WD REPEAT-CONTAINING PROTEIN 91"/>
    <property type="match status" value="1"/>
</dbReference>
<feature type="region of interest" description="Disordered" evidence="5">
    <location>
        <begin position="318"/>
        <end position="337"/>
    </location>
</feature>
<gene>
    <name evidence="7" type="ORF">OEZ85_001550</name>
</gene>
<dbReference type="InterPro" id="IPR015943">
    <property type="entry name" value="WD40/YVTN_repeat-like_dom_sf"/>
</dbReference>
<evidence type="ECO:0000256" key="3">
    <source>
        <dbReference type="ARBA" id="ARBA00006128"/>
    </source>
</evidence>
<dbReference type="SMART" id="SM00320">
    <property type="entry name" value="WD40"/>
    <property type="match status" value="1"/>
</dbReference>
<accession>A0ABY8U069</accession>
<dbReference type="Gene3D" id="2.130.10.10">
    <property type="entry name" value="YVTN repeat-like/Quinoprotein amine dehydrogenase"/>
    <property type="match status" value="1"/>
</dbReference>
<evidence type="ECO:0000313" key="8">
    <source>
        <dbReference type="Proteomes" id="UP001244341"/>
    </source>
</evidence>
<dbReference type="InterPro" id="IPR001680">
    <property type="entry name" value="WD40_rpt"/>
</dbReference>
<evidence type="ECO:0000256" key="1">
    <source>
        <dbReference type="ARBA" id="ARBA00004220"/>
    </source>
</evidence>
<sequence>MDALPYVDSLIREYLLFRGFVSSLEAFGRDLDADPGCGLQADLIADLIFRKLLPGLDCSALVGLLDHLNGLLYSRLDSRYEPLVAAVEADLLRAFLVTAAAAGRPDKVAEFFKLYGPQLLSSSSNSSSRAGWTGGGEDGSGAPDWRDWFVLSYLQHPEREPRFQVYFSPEWLSLLEASFRNFLAGVMRCLPLPAVLRFNTDRRLRLALQQQPVQHQQAAAAAAQPGVSCVAFSPSGANVASACADGLVAIWSPPGLIGNAGRHAAVACGVPVACLAWDGRADKLMLIGCSCGGGRVAKRVWGSLTECLWHSAQQQQLQQQHQEQGAPAAAAGAGGMPLEPPARLGEGAALQAAGTPPDAAGAAGGAAAAASAGGDDGGQGGVLKLVALLQELLALSTASPRQPLARAMSLLVARLPVDWACLHAISSSGRVVMQVGAALSPEAQRQRGASGSCSYATPVQGTPGRQRFSMLQGGSSTGGGLNATPGGAGAGQTVQEVGGGQLALLPGSGSSLEAVAASRQALAMYAGEEGEAGRLPKDWQRLHKDRDLRSFLAVPIIASGSSGSIIGALSFGLTAISDWGSAWWMGSIQLLCGWAAGALPQNRASARACFFDALWGARDLDELGRVFVHGLPQALVDPSLNKLEAWHAV</sequence>
<dbReference type="InterPro" id="IPR039724">
    <property type="entry name" value="WDR91"/>
</dbReference>
<reference evidence="7 8" key="1">
    <citation type="submission" date="2023-05" db="EMBL/GenBank/DDBJ databases">
        <title>A 100% complete, gapless, phased diploid assembly of the Scenedesmus obliquus UTEX 3031 genome.</title>
        <authorList>
            <person name="Biondi T.C."/>
            <person name="Hanschen E.R."/>
            <person name="Kwon T."/>
            <person name="Eng W."/>
            <person name="Kruse C.P.S."/>
            <person name="Koehler S.I."/>
            <person name="Kunde Y."/>
            <person name="Gleasner C.D."/>
            <person name="You Mak K.T."/>
            <person name="Polle J."/>
            <person name="Hovde B.T."/>
            <person name="Starkenburg S.R."/>
        </authorList>
    </citation>
    <scope>NUCLEOTIDE SEQUENCE [LARGE SCALE GENOMIC DNA]</scope>
    <source>
        <strain evidence="7 8">DOE0152z</strain>
    </source>
</reference>
<comment type="similarity">
    <text evidence="3">Belongs to the WD repeat WDR91 family.</text>
</comment>
<feature type="domain" description="ARMC9 CTLH-like" evidence="6">
    <location>
        <begin position="137"/>
        <end position="186"/>
    </location>
</feature>
<dbReference type="Proteomes" id="UP001244341">
    <property type="component" value="Chromosome 6b"/>
</dbReference>
<evidence type="ECO:0000256" key="2">
    <source>
        <dbReference type="ARBA" id="ARBA00004414"/>
    </source>
</evidence>
<dbReference type="PANTHER" id="PTHR13083:SF3">
    <property type="entry name" value="WD REPEAT-CONTAINING PROTEIN 91"/>
    <property type="match status" value="1"/>
</dbReference>
<dbReference type="SUPFAM" id="SSF50978">
    <property type="entry name" value="WD40 repeat-like"/>
    <property type="match status" value="1"/>
</dbReference>
<organism evidence="7 8">
    <name type="scientific">Tetradesmus obliquus</name>
    <name type="common">Green alga</name>
    <name type="synonym">Acutodesmus obliquus</name>
    <dbReference type="NCBI Taxonomy" id="3088"/>
    <lineage>
        <taxon>Eukaryota</taxon>
        <taxon>Viridiplantae</taxon>
        <taxon>Chlorophyta</taxon>
        <taxon>core chlorophytes</taxon>
        <taxon>Chlorophyceae</taxon>
        <taxon>CS clade</taxon>
        <taxon>Sphaeropleales</taxon>
        <taxon>Scenedesmaceae</taxon>
        <taxon>Tetradesmus</taxon>
    </lineage>
</organism>
<evidence type="ECO:0000313" key="7">
    <source>
        <dbReference type="EMBL" id="WIA14831.1"/>
    </source>
</evidence>
<dbReference type="Pfam" id="PF00400">
    <property type="entry name" value="WD40"/>
    <property type="match status" value="1"/>
</dbReference>
<feature type="compositionally biased region" description="Low complexity" evidence="5">
    <location>
        <begin position="318"/>
        <end position="331"/>
    </location>
</feature>
<proteinExistence type="inferred from homology"/>
<comment type="subcellular location">
    <subcellularLocation>
        <location evidence="1">Early endosome membrane</location>
        <topology evidence="1">Peripheral membrane protein</topology>
    </subcellularLocation>
    <subcellularLocation>
        <location evidence="2">Late endosome membrane</location>
    </subcellularLocation>
</comment>
<evidence type="ECO:0000256" key="5">
    <source>
        <dbReference type="SAM" id="MobiDB-lite"/>
    </source>
</evidence>
<evidence type="ECO:0000259" key="6">
    <source>
        <dbReference type="Pfam" id="PF23138"/>
    </source>
</evidence>
<protein>
    <recommendedName>
        <fullName evidence="6">ARMC9 CTLH-like domain-containing protein</fullName>
    </recommendedName>
</protein>
<keyword evidence="8" id="KW-1185">Reference proteome</keyword>